<dbReference type="PANTHER" id="PTHR33420">
    <property type="entry name" value="FIMBRIAL SUBUNIT ELFA-RELATED"/>
    <property type="match status" value="1"/>
</dbReference>
<feature type="domain" description="Fimbrial-type adhesion" evidence="1">
    <location>
        <begin position="43"/>
        <end position="194"/>
    </location>
</feature>
<dbReference type="Proteomes" id="UP001158961">
    <property type="component" value="Chromosome"/>
</dbReference>
<dbReference type="Pfam" id="PF00419">
    <property type="entry name" value="Fimbrial"/>
    <property type="match status" value="1"/>
</dbReference>
<dbReference type="GO" id="GO:0009289">
    <property type="term" value="C:pilus"/>
    <property type="evidence" value="ECO:0007669"/>
    <property type="project" value="InterPro"/>
</dbReference>
<dbReference type="SUPFAM" id="SSF49401">
    <property type="entry name" value="Bacterial adhesins"/>
    <property type="match status" value="1"/>
</dbReference>
<dbReference type="RefSeq" id="WP_050491308.1">
    <property type="nucleotide sequence ID" value="NZ_JACBKS010000022.1"/>
</dbReference>
<accession>A0AAN2FEN7</accession>
<evidence type="ECO:0000259" key="1">
    <source>
        <dbReference type="Pfam" id="PF00419"/>
    </source>
</evidence>
<dbReference type="InterPro" id="IPR050263">
    <property type="entry name" value="Bact_Fimbrial_Adh_Pro"/>
</dbReference>
<dbReference type="PANTHER" id="PTHR33420:SF10">
    <property type="entry name" value="FIMBRIAE MAJOR SUBUNIT"/>
    <property type="match status" value="1"/>
</dbReference>
<sequence length="195" mass="20440">MSLIKFMIKSDGCLRAKLLGALTGTLFTSVAWGCTTDCAITVNFTGVYNDETCNVIINNVSNNETVTLPKISTTALQGSGSEAGSVPFDITLKDCPASRTITAFFNSSANAADATTGNLINATGESYSNNVQIRLRKEDGSQVIIDDSTSGQNYVISSSAEQVTHGFSASYYATGNATVTAGLVMAIASIELVYK</sequence>
<gene>
    <name evidence="2" type="ORF">DAPPPG734_15925</name>
</gene>
<evidence type="ECO:0000313" key="3">
    <source>
        <dbReference type="Proteomes" id="UP001158961"/>
    </source>
</evidence>
<organism evidence="2 3">
    <name type="scientific">Enterobacter agglomerans</name>
    <name type="common">Erwinia herbicola</name>
    <name type="synonym">Pantoea agglomerans</name>
    <dbReference type="NCBI Taxonomy" id="549"/>
    <lineage>
        <taxon>Bacteria</taxon>
        <taxon>Pseudomonadati</taxon>
        <taxon>Pseudomonadota</taxon>
        <taxon>Gammaproteobacteria</taxon>
        <taxon>Enterobacterales</taxon>
        <taxon>Erwiniaceae</taxon>
        <taxon>Pantoea</taxon>
        <taxon>Pantoea agglomerans group</taxon>
    </lineage>
</organism>
<protein>
    <submittedName>
        <fullName evidence="2">Fimbrial protein</fullName>
    </submittedName>
</protein>
<dbReference type="EMBL" id="OW970315">
    <property type="protein sequence ID" value="CAH6320953.1"/>
    <property type="molecule type" value="Genomic_DNA"/>
</dbReference>
<reference evidence="2" key="1">
    <citation type="submission" date="2022-05" db="EMBL/GenBank/DDBJ databases">
        <authorList>
            <person name="Pothier F. J."/>
        </authorList>
    </citation>
    <scope>NUCLEOTIDE SEQUENCE</scope>
    <source>
        <strain evidence="2">DAPP-PG734</strain>
    </source>
</reference>
<dbReference type="InterPro" id="IPR036937">
    <property type="entry name" value="Adhesion_dom_fimbrial_sf"/>
</dbReference>
<dbReference type="Gene3D" id="2.60.40.1090">
    <property type="entry name" value="Fimbrial-type adhesion domain"/>
    <property type="match status" value="1"/>
</dbReference>
<name>A0AAN2FEN7_ENTAG</name>
<evidence type="ECO:0000313" key="2">
    <source>
        <dbReference type="EMBL" id="CAH6320953.1"/>
    </source>
</evidence>
<dbReference type="GO" id="GO:0043709">
    <property type="term" value="P:cell adhesion involved in single-species biofilm formation"/>
    <property type="evidence" value="ECO:0007669"/>
    <property type="project" value="TreeGrafter"/>
</dbReference>
<dbReference type="InterPro" id="IPR008966">
    <property type="entry name" value="Adhesion_dom_sf"/>
</dbReference>
<dbReference type="InterPro" id="IPR000259">
    <property type="entry name" value="Adhesion_dom_fimbrial"/>
</dbReference>
<dbReference type="AlphaFoldDB" id="A0AAN2FEN7"/>
<proteinExistence type="predicted"/>